<name>A0A7V2WUD3_LEUMU</name>
<accession>A0A7V2WUD3</accession>
<dbReference type="Pfam" id="PF08011">
    <property type="entry name" value="PDDEXK_9"/>
    <property type="match status" value="1"/>
</dbReference>
<proteinExistence type="predicted"/>
<dbReference type="EMBL" id="DRMS01000080">
    <property type="protein sequence ID" value="HFC91567.1"/>
    <property type="molecule type" value="Genomic_DNA"/>
</dbReference>
<evidence type="ECO:0000313" key="1">
    <source>
        <dbReference type="EMBL" id="HFC91567.1"/>
    </source>
</evidence>
<dbReference type="PANTHER" id="PTHR34825">
    <property type="entry name" value="CONSERVED PROTEIN, WITH A WEAK D-GALACTARATE DEHYDRATASE/ALTRONATE HYDROLASE DOMAIN"/>
    <property type="match status" value="1"/>
</dbReference>
<comment type="caution">
    <text evidence="1">The sequence shown here is derived from an EMBL/GenBank/DDBJ whole genome shotgun (WGS) entry which is preliminary data.</text>
</comment>
<dbReference type="PANTHER" id="PTHR34825:SF1">
    <property type="entry name" value="AAA-ATPASE-LIKE DOMAIN-CONTAINING PROTEIN"/>
    <property type="match status" value="1"/>
</dbReference>
<sequence length="218" mass="25499">TWYIPEIENYIASAATLDAFDVDHIDLIALLWQTGYLTIKERRKTSFGSSYLLTIPNREIQTSLNVLFISYLTTQTHETLQFQQRLHDCLQVGDLNGLEASIKRLFSSIPYNNFTNNKLQNYEGYYASVMYAYLASLGFELIAEDTTNHSRIDLTLKLDNKIYIFEIKAVDKPTGKALEQIKEREYFLKYQGDKSIYAVGMEFCKQKRNICLFEWRQY</sequence>
<evidence type="ECO:0008006" key="2">
    <source>
        <dbReference type="Google" id="ProtNLM"/>
    </source>
</evidence>
<dbReference type="Proteomes" id="UP000885750">
    <property type="component" value="Unassembled WGS sequence"/>
</dbReference>
<feature type="non-terminal residue" evidence="1">
    <location>
        <position position="1"/>
    </location>
</feature>
<gene>
    <name evidence="1" type="ORF">ENJ51_02005</name>
</gene>
<organism evidence="1">
    <name type="scientific">Leucothrix mucor</name>
    <dbReference type="NCBI Taxonomy" id="45248"/>
    <lineage>
        <taxon>Bacteria</taxon>
        <taxon>Pseudomonadati</taxon>
        <taxon>Pseudomonadota</taxon>
        <taxon>Gammaproteobacteria</taxon>
        <taxon>Thiotrichales</taxon>
        <taxon>Thiotrichaceae</taxon>
        <taxon>Leucothrix</taxon>
    </lineage>
</organism>
<protein>
    <recommendedName>
        <fullName evidence="2">AAA family ATPase</fullName>
    </recommendedName>
</protein>
<dbReference type="AlphaFoldDB" id="A0A7V2WUD3"/>
<dbReference type="InterPro" id="IPR012547">
    <property type="entry name" value="PDDEXK_9"/>
</dbReference>
<reference evidence="1" key="1">
    <citation type="journal article" date="2020" name="mSystems">
        <title>Genome- and Community-Level Interaction Insights into Carbon Utilization and Element Cycling Functions of Hydrothermarchaeota in Hydrothermal Sediment.</title>
        <authorList>
            <person name="Zhou Z."/>
            <person name="Liu Y."/>
            <person name="Xu W."/>
            <person name="Pan J."/>
            <person name="Luo Z.H."/>
            <person name="Li M."/>
        </authorList>
    </citation>
    <scope>NUCLEOTIDE SEQUENCE [LARGE SCALE GENOMIC DNA]</scope>
    <source>
        <strain evidence="1">HyVt-493</strain>
    </source>
</reference>